<dbReference type="InterPro" id="IPR006054">
    <property type="entry name" value="DnaQ"/>
</dbReference>
<dbReference type="EMBL" id="JADKGY010000029">
    <property type="protein sequence ID" value="MBK9984076.1"/>
    <property type="molecule type" value="Genomic_DNA"/>
</dbReference>
<dbReference type="NCBIfam" id="TIGR00573">
    <property type="entry name" value="dnaq"/>
    <property type="match status" value="1"/>
</dbReference>
<sequence>MERKYAIVDIETTGGLVKRDKITEIAIVLHDGHKVIDQYQTLINPERSIPAYISSMTGITDAMVADAPLFCEVAKEIVLRTEGAVFVAHNARFDYGFLREEFSRLGYAYTRKQLCTVRLSRKLLPELKSHSLDSLIRHYALHVDNRHRALDDALATAEVFKRMTRMHESLTEVSDLINMGIKEARLPTSISLEQLHQLPEGAGVYYFHDKDGKVIYVGKSIHIKKRVIQHFAEISNKSGKMQQRVHDITYEVTGSELIASLLENAEIKRLQPEINRAQRRKSFPFAIYYYFDEGGYIQMKVRKKNRIDTPGTAAILHELPDQYAAANYLRGLTDKYALCMKKTDIDTGPGACFYHQVGKCAGACLGLEDPDDYNQRVRQAVADTHKNLDEDYVIADQGRQPGESSLILISKGRVMGWGYVDNEHSISSIGDVIEHINVRNSLPEDGKFVKHYVRAGKFEKMILL</sequence>
<dbReference type="InterPro" id="IPR000305">
    <property type="entry name" value="GIY-YIG_endonuc"/>
</dbReference>
<reference evidence="4 5" key="1">
    <citation type="submission" date="2020-10" db="EMBL/GenBank/DDBJ databases">
        <title>Connecting structure to function with the recovery of over 1000 high-quality activated sludge metagenome-assembled genomes encoding full-length rRNA genes using long-read sequencing.</title>
        <authorList>
            <person name="Singleton C.M."/>
            <person name="Petriglieri F."/>
            <person name="Kristensen J.M."/>
            <person name="Kirkegaard R.H."/>
            <person name="Michaelsen T.Y."/>
            <person name="Andersen M.H."/>
            <person name="Karst S.M."/>
            <person name="Dueholm M.S."/>
            <person name="Nielsen P.H."/>
            <person name="Albertsen M."/>
        </authorList>
    </citation>
    <scope>NUCLEOTIDE SEQUENCE [LARGE SCALE GENOMIC DNA]</scope>
    <source>
        <strain evidence="4">Ribe_18-Q3-R11-54_MAXAC.273</strain>
    </source>
</reference>
<dbReference type="GO" id="GO:0008408">
    <property type="term" value="F:3'-5' exonuclease activity"/>
    <property type="evidence" value="ECO:0007669"/>
    <property type="project" value="TreeGrafter"/>
</dbReference>
<organism evidence="4 5">
    <name type="scientific">Candidatus Opimibacter skivensis</name>
    <dbReference type="NCBI Taxonomy" id="2982028"/>
    <lineage>
        <taxon>Bacteria</taxon>
        <taxon>Pseudomonadati</taxon>
        <taxon>Bacteroidota</taxon>
        <taxon>Saprospiria</taxon>
        <taxon>Saprospirales</taxon>
        <taxon>Saprospiraceae</taxon>
        <taxon>Candidatus Opimibacter</taxon>
    </lineage>
</organism>
<dbReference type="Gene3D" id="3.40.1440.10">
    <property type="entry name" value="GIY-YIG endonuclease"/>
    <property type="match status" value="1"/>
</dbReference>
<dbReference type="Proteomes" id="UP000808337">
    <property type="component" value="Unassembled WGS sequence"/>
</dbReference>
<evidence type="ECO:0000313" key="4">
    <source>
        <dbReference type="EMBL" id="MBK9984076.1"/>
    </source>
</evidence>
<feature type="domain" description="GIY-YIG" evidence="3">
    <location>
        <begin position="200"/>
        <end position="276"/>
    </location>
</feature>
<dbReference type="GO" id="GO:0003677">
    <property type="term" value="F:DNA binding"/>
    <property type="evidence" value="ECO:0007669"/>
    <property type="project" value="InterPro"/>
</dbReference>
<dbReference type="PANTHER" id="PTHR30231:SF37">
    <property type="entry name" value="EXODEOXYRIBONUCLEASE 10"/>
    <property type="match status" value="1"/>
</dbReference>
<evidence type="ECO:0000256" key="1">
    <source>
        <dbReference type="ARBA" id="ARBA00025483"/>
    </source>
</evidence>
<dbReference type="SUPFAM" id="SSF82771">
    <property type="entry name" value="GIY-YIG endonuclease"/>
    <property type="match status" value="1"/>
</dbReference>
<dbReference type="Pfam" id="PF01541">
    <property type="entry name" value="GIY-YIG"/>
    <property type="match status" value="1"/>
</dbReference>
<dbReference type="PROSITE" id="PS50164">
    <property type="entry name" value="GIY_YIG"/>
    <property type="match status" value="1"/>
</dbReference>
<dbReference type="SMART" id="SM00479">
    <property type="entry name" value="EXOIII"/>
    <property type="match status" value="1"/>
</dbReference>
<dbReference type="InterPro" id="IPR047296">
    <property type="entry name" value="GIY-YIG_UvrC_Cho"/>
</dbReference>
<evidence type="ECO:0000313" key="5">
    <source>
        <dbReference type="Proteomes" id="UP000808337"/>
    </source>
</evidence>
<dbReference type="InterPro" id="IPR035901">
    <property type="entry name" value="GIY-YIG_endonuc_sf"/>
</dbReference>
<dbReference type="GO" id="GO:0003887">
    <property type="term" value="F:DNA-directed DNA polymerase activity"/>
    <property type="evidence" value="ECO:0007669"/>
    <property type="project" value="InterPro"/>
</dbReference>
<dbReference type="GO" id="GO:0005829">
    <property type="term" value="C:cytosol"/>
    <property type="evidence" value="ECO:0007669"/>
    <property type="project" value="TreeGrafter"/>
</dbReference>
<dbReference type="InterPro" id="IPR036397">
    <property type="entry name" value="RNaseH_sf"/>
</dbReference>
<dbReference type="AlphaFoldDB" id="A0A9D7SXK4"/>
<gene>
    <name evidence="4" type="ORF">IPP15_17190</name>
</gene>
<dbReference type="GO" id="GO:0006289">
    <property type="term" value="P:nucleotide-excision repair"/>
    <property type="evidence" value="ECO:0007669"/>
    <property type="project" value="InterPro"/>
</dbReference>
<dbReference type="InterPro" id="IPR012337">
    <property type="entry name" value="RNaseH-like_sf"/>
</dbReference>
<name>A0A9D7SXK4_9BACT</name>
<dbReference type="CDD" id="cd10434">
    <property type="entry name" value="GIY-YIG_UvrC_Cho"/>
    <property type="match status" value="1"/>
</dbReference>
<dbReference type="Gene3D" id="3.30.420.10">
    <property type="entry name" value="Ribonuclease H-like superfamily/Ribonuclease H"/>
    <property type="match status" value="1"/>
</dbReference>
<accession>A0A9D7SXK4</accession>
<evidence type="ECO:0000259" key="3">
    <source>
        <dbReference type="PROSITE" id="PS50164"/>
    </source>
</evidence>
<dbReference type="FunFam" id="3.30.420.10:FF:000045">
    <property type="entry name" value="3'-5' exonuclease DinG"/>
    <property type="match status" value="1"/>
</dbReference>
<dbReference type="CDD" id="cd06127">
    <property type="entry name" value="DEDDh"/>
    <property type="match status" value="1"/>
</dbReference>
<dbReference type="GO" id="GO:0045004">
    <property type="term" value="P:DNA replication proofreading"/>
    <property type="evidence" value="ECO:0007669"/>
    <property type="project" value="TreeGrafter"/>
</dbReference>
<comment type="caution">
    <text evidence="4">The sequence shown here is derived from an EMBL/GenBank/DDBJ whole genome shotgun (WGS) entry which is preliminary data.</text>
</comment>
<dbReference type="SUPFAM" id="SSF53098">
    <property type="entry name" value="Ribonuclease H-like"/>
    <property type="match status" value="1"/>
</dbReference>
<comment type="subunit">
    <text evidence="2">DNA polymerase III contains a core (composed of alpha, epsilon and theta chains) that associates with a tau subunit. This core dimerizes to form the POLIII' complex. PolIII' associates with the gamma complex (composed of gamma, delta, delta', psi and chi chains) and with the beta chain to form the complete DNA polymerase III complex.</text>
</comment>
<dbReference type="Pfam" id="PF00929">
    <property type="entry name" value="RNase_T"/>
    <property type="match status" value="1"/>
</dbReference>
<proteinExistence type="predicted"/>
<evidence type="ECO:0000256" key="2">
    <source>
        <dbReference type="ARBA" id="ARBA00026073"/>
    </source>
</evidence>
<comment type="function">
    <text evidence="1">DNA polymerase III is a complex, multichain enzyme responsible for most of the replicative synthesis in bacteria. The epsilon subunit contain the editing function and is a proofreading 3'-5' exonuclease.</text>
</comment>
<dbReference type="PANTHER" id="PTHR30231">
    <property type="entry name" value="DNA POLYMERASE III SUBUNIT EPSILON"/>
    <property type="match status" value="1"/>
</dbReference>
<protein>
    <submittedName>
        <fullName evidence="4">GIY-YIG nuclease family protein</fullName>
    </submittedName>
</protein>
<dbReference type="InterPro" id="IPR013520">
    <property type="entry name" value="Ribonucl_H"/>
</dbReference>
<dbReference type="SMART" id="SM00465">
    <property type="entry name" value="GIYc"/>
    <property type="match status" value="1"/>
</dbReference>